<dbReference type="SUPFAM" id="SSF47384">
    <property type="entry name" value="Homodimeric domain of signal transducing histidine kinase"/>
    <property type="match status" value="1"/>
</dbReference>
<keyword evidence="13" id="KW-0843">Virulence</keyword>
<dbReference type="AlphaFoldDB" id="A0A9J6ZJS7"/>
<evidence type="ECO:0000256" key="16">
    <source>
        <dbReference type="ARBA" id="ARBA00040841"/>
    </source>
</evidence>
<evidence type="ECO:0000256" key="12">
    <source>
        <dbReference type="ARBA" id="ARBA00023012"/>
    </source>
</evidence>
<evidence type="ECO:0000313" key="21">
    <source>
        <dbReference type="Proteomes" id="UP001056756"/>
    </source>
</evidence>
<dbReference type="GO" id="GO:0005524">
    <property type="term" value="F:ATP binding"/>
    <property type="evidence" value="ECO:0007669"/>
    <property type="project" value="UniProtKB-KW"/>
</dbReference>
<evidence type="ECO:0000256" key="14">
    <source>
        <dbReference type="ARBA" id="ARBA00023136"/>
    </source>
</evidence>
<dbReference type="KEGG" id="plig:NAG76_06880"/>
<comment type="catalytic activity">
    <reaction evidence="1">
        <text>ATP + protein L-histidine = ADP + protein N-phospho-L-histidine.</text>
        <dbReference type="EC" id="2.7.13.3"/>
    </reaction>
</comment>
<proteinExistence type="predicted"/>
<dbReference type="SUPFAM" id="SSF158472">
    <property type="entry name" value="HAMP domain-like"/>
    <property type="match status" value="1"/>
</dbReference>
<dbReference type="EC" id="2.7.13.3" evidence="3"/>
<dbReference type="InterPro" id="IPR003594">
    <property type="entry name" value="HATPase_dom"/>
</dbReference>
<dbReference type="Pfam" id="PF00672">
    <property type="entry name" value="HAMP"/>
    <property type="match status" value="1"/>
</dbReference>
<dbReference type="InterPro" id="IPR005467">
    <property type="entry name" value="His_kinase_dom"/>
</dbReference>
<gene>
    <name evidence="20" type="ORF">NAG76_06880</name>
</gene>
<evidence type="ECO:0000259" key="19">
    <source>
        <dbReference type="PROSITE" id="PS50885"/>
    </source>
</evidence>
<dbReference type="SMART" id="SM00387">
    <property type="entry name" value="HATPase_c"/>
    <property type="match status" value="1"/>
</dbReference>
<dbReference type="Proteomes" id="UP001056756">
    <property type="component" value="Chromosome"/>
</dbReference>
<feature type="domain" description="HAMP" evidence="19">
    <location>
        <begin position="185"/>
        <end position="238"/>
    </location>
</feature>
<dbReference type="InterPro" id="IPR036097">
    <property type="entry name" value="HisK_dim/P_sf"/>
</dbReference>
<evidence type="ECO:0000256" key="5">
    <source>
        <dbReference type="ARBA" id="ARBA00022553"/>
    </source>
</evidence>
<name>A0A9J6ZJS7_9BACL</name>
<dbReference type="Gene3D" id="6.10.340.10">
    <property type="match status" value="1"/>
</dbReference>
<keyword evidence="9 20" id="KW-0418">Kinase</keyword>
<keyword evidence="10" id="KW-0067">ATP-binding</keyword>
<dbReference type="GO" id="GO:0005886">
    <property type="term" value="C:plasma membrane"/>
    <property type="evidence" value="ECO:0007669"/>
    <property type="project" value="UniProtKB-SubCell"/>
</dbReference>
<dbReference type="Gene3D" id="3.30.565.10">
    <property type="entry name" value="Histidine kinase-like ATPase, C-terminal domain"/>
    <property type="match status" value="1"/>
</dbReference>
<evidence type="ECO:0000256" key="1">
    <source>
        <dbReference type="ARBA" id="ARBA00000085"/>
    </source>
</evidence>
<dbReference type="PANTHER" id="PTHR45528:SF11">
    <property type="entry name" value="HISTIDINE KINASE"/>
    <property type="match status" value="1"/>
</dbReference>
<evidence type="ECO:0000256" key="13">
    <source>
        <dbReference type="ARBA" id="ARBA00023026"/>
    </source>
</evidence>
<evidence type="ECO:0000256" key="10">
    <source>
        <dbReference type="ARBA" id="ARBA00022840"/>
    </source>
</evidence>
<dbReference type="EMBL" id="CP097899">
    <property type="protein sequence ID" value="URN95953.1"/>
    <property type="molecule type" value="Genomic_DNA"/>
</dbReference>
<sequence length="469" mass="52972">MKTLYVKIVLIFIGITFISAIAGLLTTDFYYKKALIKDNELRTIEVAHSIQNLFQDELRNQDLSFMDQTAQLGYQIYWVTPEGIGSSYGSPFKRDELAPLQLETVLSGQLYSGMSNQEVSFNLFGFFNNSLANTIGLSIETNEGTAAFFIRPDLMQQSGELRLIISMLLVSSFIFSLICITIMSRFIVRPIKQLTNATKQLAKGYYSNYNLQLSRSDEIGELARNFNYMTNELKRSDEMKQQFVSDVSHEFQTPLTSIHGLALTSSLSSITKEELITHMGIIAMESERLSSMSKQLLKLASLEQEQQLSKSNFRIDEQIRQVLIMLEWQWSDKNLQLEVDLAEVSICGNEQLLYEVWQNLINNAIKFCSEQDSLTITLKAPSEQNPNIVITITDSGEGIPPEQLSVIFERFSKVSESRSQNEHSGSGLGLSIAHKIVSLHSGTIEVESTWKVGTTFTVTLPSFKNNKLY</sequence>
<evidence type="ECO:0000256" key="11">
    <source>
        <dbReference type="ARBA" id="ARBA00022989"/>
    </source>
</evidence>
<accession>A0A9J6ZJS7</accession>
<evidence type="ECO:0000256" key="8">
    <source>
        <dbReference type="ARBA" id="ARBA00022741"/>
    </source>
</evidence>
<evidence type="ECO:0000256" key="7">
    <source>
        <dbReference type="ARBA" id="ARBA00022692"/>
    </source>
</evidence>
<dbReference type="Pfam" id="PF02518">
    <property type="entry name" value="HATPase_c"/>
    <property type="match status" value="1"/>
</dbReference>
<dbReference type="CDD" id="cd00075">
    <property type="entry name" value="HATPase"/>
    <property type="match status" value="1"/>
</dbReference>
<evidence type="ECO:0000256" key="3">
    <source>
        <dbReference type="ARBA" id="ARBA00012438"/>
    </source>
</evidence>
<keyword evidence="8" id="KW-0547">Nucleotide-binding</keyword>
<evidence type="ECO:0000256" key="9">
    <source>
        <dbReference type="ARBA" id="ARBA00022777"/>
    </source>
</evidence>
<dbReference type="PANTHER" id="PTHR45528">
    <property type="entry name" value="SENSOR HISTIDINE KINASE CPXA"/>
    <property type="match status" value="1"/>
</dbReference>
<comment type="function">
    <text evidence="15">Member of the two-component regulatory system HssS/HssR involved in intracellular heme homeostasis and tempering of staphylococcal virulence. HssS functions as a heme sensor histidine kinase which is autophosphorylated at a histidine residue and transfers its phosphate group to an aspartate residue of HssR. HssR/HssS activates the expression of hrtAB, an efflux pump, in response to extracellular heme, hemin, hemoglobin or blood.</text>
</comment>
<dbReference type="FunFam" id="3.30.565.10:FF:000006">
    <property type="entry name" value="Sensor histidine kinase WalK"/>
    <property type="match status" value="1"/>
</dbReference>
<evidence type="ECO:0000256" key="17">
    <source>
        <dbReference type="SAM" id="Phobius"/>
    </source>
</evidence>
<dbReference type="Pfam" id="PF00512">
    <property type="entry name" value="HisKA"/>
    <property type="match status" value="1"/>
</dbReference>
<keyword evidence="11 17" id="KW-1133">Transmembrane helix</keyword>
<keyword evidence="7 17" id="KW-0812">Transmembrane</keyword>
<dbReference type="PROSITE" id="PS50885">
    <property type="entry name" value="HAMP"/>
    <property type="match status" value="1"/>
</dbReference>
<evidence type="ECO:0000313" key="20">
    <source>
        <dbReference type="EMBL" id="URN95953.1"/>
    </source>
</evidence>
<dbReference type="PRINTS" id="PR00344">
    <property type="entry name" value="BCTRLSENSOR"/>
</dbReference>
<comment type="subcellular location">
    <subcellularLocation>
        <location evidence="2">Cell membrane</location>
        <topology evidence="2">Multi-pass membrane protein</topology>
    </subcellularLocation>
</comment>
<keyword evidence="14 17" id="KW-0472">Membrane</keyword>
<evidence type="ECO:0000256" key="4">
    <source>
        <dbReference type="ARBA" id="ARBA00022475"/>
    </source>
</evidence>
<dbReference type="GO" id="GO:0000155">
    <property type="term" value="F:phosphorelay sensor kinase activity"/>
    <property type="evidence" value="ECO:0007669"/>
    <property type="project" value="InterPro"/>
</dbReference>
<evidence type="ECO:0000256" key="6">
    <source>
        <dbReference type="ARBA" id="ARBA00022679"/>
    </source>
</evidence>
<dbReference type="PROSITE" id="PS50109">
    <property type="entry name" value="HIS_KIN"/>
    <property type="match status" value="1"/>
</dbReference>
<evidence type="ECO:0000259" key="18">
    <source>
        <dbReference type="PROSITE" id="PS50109"/>
    </source>
</evidence>
<evidence type="ECO:0000256" key="2">
    <source>
        <dbReference type="ARBA" id="ARBA00004651"/>
    </source>
</evidence>
<keyword evidence="5" id="KW-0597">Phosphoprotein</keyword>
<keyword evidence="12" id="KW-0902">Two-component regulatory system</keyword>
<dbReference type="SMART" id="SM00304">
    <property type="entry name" value="HAMP"/>
    <property type="match status" value="1"/>
</dbReference>
<feature type="transmembrane region" description="Helical" evidence="17">
    <location>
        <begin position="6"/>
        <end position="31"/>
    </location>
</feature>
<dbReference type="SUPFAM" id="SSF55874">
    <property type="entry name" value="ATPase domain of HSP90 chaperone/DNA topoisomerase II/histidine kinase"/>
    <property type="match status" value="1"/>
</dbReference>
<feature type="transmembrane region" description="Helical" evidence="17">
    <location>
        <begin position="161"/>
        <end position="183"/>
    </location>
</feature>
<protein>
    <recommendedName>
        <fullName evidence="16">Heme sensor protein HssS</fullName>
        <ecNumber evidence="3">2.7.13.3</ecNumber>
    </recommendedName>
</protein>
<keyword evidence="4" id="KW-1003">Cell membrane</keyword>
<dbReference type="InterPro" id="IPR003660">
    <property type="entry name" value="HAMP_dom"/>
</dbReference>
<dbReference type="InterPro" id="IPR004358">
    <property type="entry name" value="Sig_transdc_His_kin-like_C"/>
</dbReference>
<dbReference type="CDD" id="cd00082">
    <property type="entry name" value="HisKA"/>
    <property type="match status" value="1"/>
</dbReference>
<dbReference type="SMART" id="SM00388">
    <property type="entry name" value="HisKA"/>
    <property type="match status" value="1"/>
</dbReference>
<evidence type="ECO:0000256" key="15">
    <source>
        <dbReference type="ARBA" id="ARBA00037219"/>
    </source>
</evidence>
<dbReference type="Gene3D" id="1.10.287.130">
    <property type="match status" value="1"/>
</dbReference>
<organism evidence="20 21">
    <name type="scientific">Candidatus Pristimantibacillus lignocellulolyticus</name>
    <dbReference type="NCBI Taxonomy" id="2994561"/>
    <lineage>
        <taxon>Bacteria</taxon>
        <taxon>Bacillati</taxon>
        <taxon>Bacillota</taxon>
        <taxon>Bacilli</taxon>
        <taxon>Bacillales</taxon>
        <taxon>Paenibacillaceae</taxon>
        <taxon>Candidatus Pristimantibacillus</taxon>
    </lineage>
</organism>
<reference evidence="20" key="1">
    <citation type="submission" date="2022-05" db="EMBL/GenBank/DDBJ databases">
        <title>Novel bacterial taxa in a minimal lignocellulolytic consortium and its capacity to transform plastics disclosed by genome-resolved metagenomics.</title>
        <authorList>
            <person name="Rodriguez C.A.D."/>
            <person name="Diaz-Garcia L."/>
            <person name="Herrera K."/>
            <person name="Tarazona N.A."/>
            <person name="Sproer C."/>
            <person name="Overmann J."/>
            <person name="Jimenez D.J."/>
        </authorList>
    </citation>
    <scope>NUCLEOTIDE SEQUENCE</scope>
    <source>
        <strain evidence="20">MAG5</strain>
    </source>
</reference>
<dbReference type="InterPro" id="IPR050398">
    <property type="entry name" value="HssS/ArlS-like"/>
</dbReference>
<dbReference type="CDD" id="cd06225">
    <property type="entry name" value="HAMP"/>
    <property type="match status" value="1"/>
</dbReference>
<dbReference type="InterPro" id="IPR036890">
    <property type="entry name" value="HATPase_C_sf"/>
</dbReference>
<dbReference type="InterPro" id="IPR003661">
    <property type="entry name" value="HisK_dim/P_dom"/>
</dbReference>
<keyword evidence="6" id="KW-0808">Transferase</keyword>
<feature type="domain" description="Histidine kinase" evidence="18">
    <location>
        <begin position="246"/>
        <end position="464"/>
    </location>
</feature>